<reference evidence="5 6" key="1">
    <citation type="submission" date="2017-09" db="EMBL/GenBank/DDBJ databases">
        <title>Biodiversity and function of Thalassospira species in the particle-attached aromatic-hydrocarbon-degrading consortia from the surface seawater of the China South Sea.</title>
        <authorList>
            <person name="Dong C."/>
            <person name="Lai Q."/>
            <person name="Shao Z."/>
        </authorList>
    </citation>
    <scope>NUCLEOTIDE SEQUENCE [LARGE SCALE GENOMIC DNA]</scope>
    <source>
        <strain evidence="5 6">139Z-12</strain>
    </source>
</reference>
<evidence type="ECO:0000256" key="1">
    <source>
        <dbReference type="ARBA" id="ARBA00023015"/>
    </source>
</evidence>
<dbReference type="PROSITE" id="PS00041">
    <property type="entry name" value="HTH_ARAC_FAMILY_1"/>
    <property type="match status" value="1"/>
</dbReference>
<proteinExistence type="predicted"/>
<dbReference type="InterPro" id="IPR009057">
    <property type="entry name" value="Homeodomain-like_sf"/>
</dbReference>
<dbReference type="PANTHER" id="PTHR47893:SF1">
    <property type="entry name" value="REGULATORY PROTEIN PCHR"/>
    <property type="match status" value="1"/>
</dbReference>
<dbReference type="Pfam" id="PF12833">
    <property type="entry name" value="HTH_18"/>
    <property type="match status" value="1"/>
</dbReference>
<keyword evidence="6" id="KW-1185">Reference proteome</keyword>
<dbReference type="PANTHER" id="PTHR47893">
    <property type="entry name" value="REGULATORY PROTEIN PCHR"/>
    <property type="match status" value="1"/>
</dbReference>
<gene>
    <name evidence="5" type="ORF">COO92_11110</name>
</gene>
<organism evidence="5 6">
    <name type="scientific">Thalassospira lohafexi</name>
    <dbReference type="NCBI Taxonomy" id="744227"/>
    <lineage>
        <taxon>Bacteria</taxon>
        <taxon>Pseudomonadati</taxon>
        <taxon>Pseudomonadota</taxon>
        <taxon>Alphaproteobacteria</taxon>
        <taxon>Rhodospirillales</taxon>
        <taxon>Thalassospiraceae</taxon>
        <taxon>Thalassospira</taxon>
    </lineage>
</organism>
<dbReference type="Gene3D" id="1.10.10.60">
    <property type="entry name" value="Homeodomain-like"/>
    <property type="match status" value="1"/>
</dbReference>
<evidence type="ECO:0000259" key="4">
    <source>
        <dbReference type="PROSITE" id="PS01124"/>
    </source>
</evidence>
<evidence type="ECO:0000313" key="6">
    <source>
        <dbReference type="Proteomes" id="UP000233332"/>
    </source>
</evidence>
<dbReference type="PROSITE" id="PS01124">
    <property type="entry name" value="HTH_ARAC_FAMILY_2"/>
    <property type="match status" value="1"/>
</dbReference>
<sequence>MHGVTLGKRMPQIKDDPARGAFDDVSAYERDADVGDLILADGDLFELPGAQGRLERLDFGNGMYLYRAELHVREDSYFNVKNALPPGWLSGSTNVMGKLEVESPDGKRHSQSPDAAMVMRVDPLGTRYFLPAGQVIRHVGVVTTLDPLRQRFGDMLPEAMAPFLSDRQDVVLIKPVPPSNRMRSIVSAMFSPHVTGLGHKFKLEGLSTLFLAELIDSYRALSEVDNVAPELTTFEKSAHDAAVSQITRNPGAAISVPQLAVDVGVSESRLNSLFKIETGKSCGEFIRSERMALAQELLMAGDMTVKQVAEKVGFNHVSNFSRSYRDWFGESPASALRWKDR</sequence>
<dbReference type="InterPro" id="IPR018060">
    <property type="entry name" value="HTH_AraC"/>
</dbReference>
<dbReference type="Proteomes" id="UP000233332">
    <property type="component" value="Unassembled WGS sequence"/>
</dbReference>
<dbReference type="AlphaFoldDB" id="A0A2N3L652"/>
<dbReference type="EMBL" id="NXGX01000004">
    <property type="protein sequence ID" value="PKR58291.1"/>
    <property type="molecule type" value="Genomic_DNA"/>
</dbReference>
<dbReference type="SUPFAM" id="SSF46689">
    <property type="entry name" value="Homeodomain-like"/>
    <property type="match status" value="1"/>
</dbReference>
<dbReference type="GO" id="GO:0003700">
    <property type="term" value="F:DNA-binding transcription factor activity"/>
    <property type="evidence" value="ECO:0007669"/>
    <property type="project" value="InterPro"/>
</dbReference>
<keyword evidence="1" id="KW-0805">Transcription regulation</keyword>
<protein>
    <submittedName>
        <fullName evidence="5">AraC family transcriptional regulator</fullName>
    </submittedName>
</protein>
<keyword evidence="2" id="KW-0238">DNA-binding</keyword>
<feature type="domain" description="HTH araC/xylS-type" evidence="4">
    <location>
        <begin position="240"/>
        <end position="338"/>
    </location>
</feature>
<dbReference type="InterPro" id="IPR053142">
    <property type="entry name" value="PchR_regulatory_protein"/>
</dbReference>
<dbReference type="GO" id="GO:0043565">
    <property type="term" value="F:sequence-specific DNA binding"/>
    <property type="evidence" value="ECO:0007669"/>
    <property type="project" value="InterPro"/>
</dbReference>
<dbReference type="SMART" id="SM00342">
    <property type="entry name" value="HTH_ARAC"/>
    <property type="match status" value="1"/>
</dbReference>
<evidence type="ECO:0000256" key="2">
    <source>
        <dbReference type="ARBA" id="ARBA00023125"/>
    </source>
</evidence>
<comment type="caution">
    <text evidence="5">The sequence shown here is derived from an EMBL/GenBank/DDBJ whole genome shotgun (WGS) entry which is preliminary data.</text>
</comment>
<name>A0A2N3L652_9PROT</name>
<dbReference type="InterPro" id="IPR018062">
    <property type="entry name" value="HTH_AraC-typ_CS"/>
</dbReference>
<keyword evidence="3" id="KW-0804">Transcription</keyword>
<evidence type="ECO:0000313" key="5">
    <source>
        <dbReference type="EMBL" id="PKR58291.1"/>
    </source>
</evidence>
<evidence type="ECO:0000256" key="3">
    <source>
        <dbReference type="ARBA" id="ARBA00023163"/>
    </source>
</evidence>
<accession>A0A2N3L652</accession>